<dbReference type="AlphaFoldDB" id="A0AAN6UJY1"/>
<comment type="caution">
    <text evidence="2">The sequence shown here is derived from an EMBL/GenBank/DDBJ whole genome shotgun (WGS) entry which is preliminary data.</text>
</comment>
<evidence type="ECO:0000256" key="1">
    <source>
        <dbReference type="SAM" id="MobiDB-lite"/>
    </source>
</evidence>
<feature type="compositionally biased region" description="Polar residues" evidence="1">
    <location>
        <begin position="42"/>
        <end position="51"/>
    </location>
</feature>
<evidence type="ECO:0000313" key="3">
    <source>
        <dbReference type="Proteomes" id="UP001304895"/>
    </source>
</evidence>
<keyword evidence="3" id="KW-1185">Reference proteome</keyword>
<feature type="compositionally biased region" description="Low complexity" evidence="1">
    <location>
        <begin position="270"/>
        <end position="281"/>
    </location>
</feature>
<dbReference type="EMBL" id="MU853409">
    <property type="protein sequence ID" value="KAK4134114.1"/>
    <property type="molecule type" value="Genomic_DNA"/>
</dbReference>
<reference evidence="2" key="1">
    <citation type="journal article" date="2023" name="Mol. Phylogenet. Evol.">
        <title>Genome-scale phylogeny and comparative genomics of the fungal order Sordariales.</title>
        <authorList>
            <person name="Hensen N."/>
            <person name="Bonometti L."/>
            <person name="Westerberg I."/>
            <person name="Brannstrom I.O."/>
            <person name="Guillou S."/>
            <person name="Cros-Aarteil S."/>
            <person name="Calhoun S."/>
            <person name="Haridas S."/>
            <person name="Kuo A."/>
            <person name="Mondo S."/>
            <person name="Pangilinan J."/>
            <person name="Riley R."/>
            <person name="LaButti K."/>
            <person name="Andreopoulos B."/>
            <person name="Lipzen A."/>
            <person name="Chen C."/>
            <person name="Yan M."/>
            <person name="Daum C."/>
            <person name="Ng V."/>
            <person name="Clum A."/>
            <person name="Steindorff A."/>
            <person name="Ohm R.A."/>
            <person name="Martin F."/>
            <person name="Silar P."/>
            <person name="Natvig D.O."/>
            <person name="Lalanne C."/>
            <person name="Gautier V."/>
            <person name="Ament-Velasquez S.L."/>
            <person name="Kruys A."/>
            <person name="Hutchinson M.I."/>
            <person name="Powell A.J."/>
            <person name="Barry K."/>
            <person name="Miller A.N."/>
            <person name="Grigoriev I.V."/>
            <person name="Debuchy R."/>
            <person name="Gladieux P."/>
            <person name="Hiltunen Thoren M."/>
            <person name="Johannesson H."/>
        </authorList>
    </citation>
    <scope>NUCLEOTIDE SEQUENCE</scope>
    <source>
        <strain evidence="2">CBS 123565</strain>
    </source>
</reference>
<feature type="region of interest" description="Disordered" evidence="1">
    <location>
        <begin position="183"/>
        <end position="360"/>
    </location>
</feature>
<feature type="compositionally biased region" description="Basic and acidic residues" evidence="1">
    <location>
        <begin position="242"/>
        <end position="265"/>
    </location>
</feature>
<name>A0AAN6UJY1_9PEZI</name>
<feature type="region of interest" description="Disordered" evidence="1">
    <location>
        <begin position="1"/>
        <end position="54"/>
    </location>
</feature>
<proteinExistence type="predicted"/>
<organism evidence="2 3">
    <name type="scientific">Trichocladium antarcticum</name>
    <dbReference type="NCBI Taxonomy" id="1450529"/>
    <lineage>
        <taxon>Eukaryota</taxon>
        <taxon>Fungi</taxon>
        <taxon>Dikarya</taxon>
        <taxon>Ascomycota</taxon>
        <taxon>Pezizomycotina</taxon>
        <taxon>Sordariomycetes</taxon>
        <taxon>Sordariomycetidae</taxon>
        <taxon>Sordariales</taxon>
        <taxon>Chaetomiaceae</taxon>
        <taxon>Trichocladium</taxon>
    </lineage>
</organism>
<feature type="region of interest" description="Disordered" evidence="1">
    <location>
        <begin position="133"/>
        <end position="162"/>
    </location>
</feature>
<evidence type="ECO:0000313" key="2">
    <source>
        <dbReference type="EMBL" id="KAK4134114.1"/>
    </source>
</evidence>
<feature type="compositionally biased region" description="Basic and acidic residues" evidence="1">
    <location>
        <begin position="287"/>
        <end position="319"/>
    </location>
</feature>
<dbReference type="Proteomes" id="UP001304895">
    <property type="component" value="Unassembled WGS sequence"/>
</dbReference>
<reference evidence="2" key="2">
    <citation type="submission" date="2023-05" db="EMBL/GenBank/DDBJ databases">
        <authorList>
            <consortium name="Lawrence Berkeley National Laboratory"/>
            <person name="Steindorff A."/>
            <person name="Hensen N."/>
            <person name="Bonometti L."/>
            <person name="Westerberg I."/>
            <person name="Brannstrom I.O."/>
            <person name="Guillou S."/>
            <person name="Cros-Aarteil S."/>
            <person name="Calhoun S."/>
            <person name="Haridas S."/>
            <person name="Kuo A."/>
            <person name="Mondo S."/>
            <person name="Pangilinan J."/>
            <person name="Riley R."/>
            <person name="Labutti K."/>
            <person name="Andreopoulos B."/>
            <person name="Lipzen A."/>
            <person name="Chen C."/>
            <person name="Yanf M."/>
            <person name="Daum C."/>
            <person name="Ng V."/>
            <person name="Clum A."/>
            <person name="Ohm R."/>
            <person name="Martin F."/>
            <person name="Silar P."/>
            <person name="Natvig D."/>
            <person name="Lalanne C."/>
            <person name="Gautier V."/>
            <person name="Ament-Velasquez S.L."/>
            <person name="Kruys A."/>
            <person name="Hutchinson M.I."/>
            <person name="Powell A.J."/>
            <person name="Barry K."/>
            <person name="Miller A.N."/>
            <person name="Grigoriev I.V."/>
            <person name="Debuchy R."/>
            <person name="Gladieux P."/>
            <person name="Thoren M.H."/>
            <person name="Johannesson H."/>
        </authorList>
    </citation>
    <scope>NUCLEOTIDE SEQUENCE</scope>
    <source>
        <strain evidence="2">CBS 123565</strain>
    </source>
</reference>
<gene>
    <name evidence="2" type="ORF">BT67DRAFT_496935</name>
</gene>
<sequence length="360" mass="39407">MSSNEAESPQELFATTAKGKPQRTYSHKGRNNRATPLPALKPTNQPSTGSGSRLRRFHIGNANIASPITPPYSTQTICQSQEAEILDIEDEDEEDPITLSQSIDSAGPTSDKTTGLRRRPFLIFNKIKQKGYKKLTPKPTPKSTLLTSRVQPGDGFSGREVRPNGLNLLTRAGKQFATSPHIGILDLTQSESPTTKPKRSRRKANLDDNSFVSAPKKRARIAVKSSPVPKAPIETETTKPVTYEKEAQHSQKNHAHDNAPEKDGPGKTSQQANAPTTAPQAILDTVTIERSDDVHDDSDRISKRTFVVEEGRDSCETHISETPPQQLRARSASPAAFPPQDPGAASGRPSPRVFRRFNTQ</sequence>
<accession>A0AAN6UJY1</accession>
<protein>
    <submittedName>
        <fullName evidence="2">Uncharacterized protein</fullName>
    </submittedName>
</protein>